<dbReference type="Proteomes" id="UP001474421">
    <property type="component" value="Unassembled WGS sequence"/>
</dbReference>
<feature type="region of interest" description="Disordered" evidence="1">
    <location>
        <begin position="1"/>
        <end position="21"/>
    </location>
</feature>
<organism evidence="2 3">
    <name type="scientific">Crotalus adamanteus</name>
    <name type="common">Eastern diamondback rattlesnake</name>
    <dbReference type="NCBI Taxonomy" id="8729"/>
    <lineage>
        <taxon>Eukaryota</taxon>
        <taxon>Metazoa</taxon>
        <taxon>Chordata</taxon>
        <taxon>Craniata</taxon>
        <taxon>Vertebrata</taxon>
        <taxon>Euteleostomi</taxon>
        <taxon>Lepidosauria</taxon>
        <taxon>Squamata</taxon>
        <taxon>Bifurcata</taxon>
        <taxon>Unidentata</taxon>
        <taxon>Episquamata</taxon>
        <taxon>Toxicofera</taxon>
        <taxon>Serpentes</taxon>
        <taxon>Colubroidea</taxon>
        <taxon>Viperidae</taxon>
        <taxon>Crotalinae</taxon>
        <taxon>Crotalus</taxon>
    </lineage>
</organism>
<proteinExistence type="predicted"/>
<gene>
    <name evidence="2" type="ORF">NXF25_019960</name>
</gene>
<dbReference type="EMBL" id="JAOTOJ010000008">
    <property type="protein sequence ID" value="KAK9396599.1"/>
    <property type="molecule type" value="Genomic_DNA"/>
</dbReference>
<evidence type="ECO:0000256" key="1">
    <source>
        <dbReference type="SAM" id="MobiDB-lite"/>
    </source>
</evidence>
<evidence type="ECO:0000313" key="3">
    <source>
        <dbReference type="Proteomes" id="UP001474421"/>
    </source>
</evidence>
<protein>
    <submittedName>
        <fullName evidence="2">Uncharacterized protein</fullName>
    </submittedName>
</protein>
<dbReference type="AlphaFoldDB" id="A0AAW1B3H4"/>
<name>A0AAW1B3H4_CROAD</name>
<reference evidence="2 3" key="1">
    <citation type="journal article" date="2024" name="Proc. Natl. Acad. Sci. U.S.A.">
        <title>The genetic regulatory architecture and epigenomic basis for age-related changes in rattlesnake venom.</title>
        <authorList>
            <person name="Hogan M.P."/>
            <person name="Holding M.L."/>
            <person name="Nystrom G.S."/>
            <person name="Colston T.J."/>
            <person name="Bartlett D.A."/>
            <person name="Mason A.J."/>
            <person name="Ellsworth S.A."/>
            <person name="Rautsaw R.M."/>
            <person name="Lawrence K.C."/>
            <person name="Strickland J.L."/>
            <person name="He B."/>
            <person name="Fraser P."/>
            <person name="Margres M.J."/>
            <person name="Gilbert D.M."/>
            <person name="Gibbs H.L."/>
            <person name="Parkinson C.L."/>
            <person name="Rokyta D.R."/>
        </authorList>
    </citation>
    <scope>NUCLEOTIDE SEQUENCE [LARGE SCALE GENOMIC DNA]</scope>
    <source>
        <strain evidence="2">DRR0105</strain>
    </source>
</reference>
<evidence type="ECO:0000313" key="2">
    <source>
        <dbReference type="EMBL" id="KAK9396599.1"/>
    </source>
</evidence>
<keyword evidence="3" id="KW-1185">Reference proteome</keyword>
<comment type="caution">
    <text evidence="2">The sequence shown here is derived from an EMBL/GenBank/DDBJ whole genome shotgun (WGS) entry which is preliminary data.</text>
</comment>
<sequence>MCEYYFHKSGRGNSGMVGVPL</sequence>
<accession>A0AAW1B3H4</accession>